<reference evidence="6" key="1">
    <citation type="submission" date="2023-10" db="EMBL/GenBank/DDBJ databases">
        <title>Genome assembly of Pristionchus species.</title>
        <authorList>
            <person name="Yoshida K."/>
            <person name="Sommer R.J."/>
        </authorList>
    </citation>
    <scope>NUCLEOTIDE SEQUENCE</scope>
    <source>
        <strain evidence="6">RS5133</strain>
    </source>
</reference>
<dbReference type="PRINTS" id="PR01415">
    <property type="entry name" value="ANKYRIN"/>
</dbReference>
<dbReference type="PROSITE" id="PS50297">
    <property type="entry name" value="ANK_REP_REGION"/>
    <property type="match status" value="3"/>
</dbReference>
<dbReference type="SMART" id="SM00248">
    <property type="entry name" value="ANK"/>
    <property type="match status" value="6"/>
</dbReference>
<evidence type="ECO:0000256" key="3">
    <source>
        <dbReference type="PROSITE-ProRule" id="PRU00023"/>
    </source>
</evidence>
<comment type="caution">
    <text evidence="6">The sequence shown here is derived from an EMBL/GenBank/DDBJ whole genome shotgun (WGS) entry which is preliminary data.</text>
</comment>
<dbReference type="GO" id="GO:0071356">
    <property type="term" value="P:cellular response to tumor necrosis factor"/>
    <property type="evidence" value="ECO:0007669"/>
    <property type="project" value="TreeGrafter"/>
</dbReference>
<keyword evidence="2 3" id="KW-0040">ANK repeat</keyword>
<protein>
    <recommendedName>
        <fullName evidence="5">Death domain-containing protein</fullName>
    </recommendedName>
</protein>
<feature type="domain" description="Death" evidence="5">
    <location>
        <begin position="422"/>
        <end position="510"/>
    </location>
</feature>
<dbReference type="Pfam" id="PF00531">
    <property type="entry name" value="Death"/>
    <property type="match status" value="1"/>
</dbReference>
<accession>A0AAV5VVS7</accession>
<dbReference type="InterPro" id="IPR051070">
    <property type="entry name" value="NF-kappa-B_inhibitor"/>
</dbReference>
<dbReference type="Gene3D" id="1.25.40.20">
    <property type="entry name" value="Ankyrin repeat-containing domain"/>
    <property type="match status" value="2"/>
</dbReference>
<evidence type="ECO:0000259" key="5">
    <source>
        <dbReference type="SMART" id="SM00005"/>
    </source>
</evidence>
<dbReference type="AlphaFoldDB" id="A0AAV5VVS7"/>
<dbReference type="InterPro" id="IPR011029">
    <property type="entry name" value="DEATH-like_dom_sf"/>
</dbReference>
<sequence>LSHLFSQMDSSLQVLSSSHSPPHLWLLLSSPSSNLKVVIKIEEDEYPVEEFQIHEKVVILTLPDLPLSSDSQVTILLSTESASTSYPFLYKVPKPSPPSVSPLIEFSTRSDPLVLLESLSSHINQCDEEGNNCLHVAARNSQNYAIKLLLSALKKESEAIRRDAVNHRNDRGETPLHLAVRSNDADSVHYLLSAGAQITLPDRFNNSVLHYLAESHNDDIYKEVLERSLDQSHFETKNNDGLTPLHLAVRRLKLSLIETMVEVSPDSINIRDSNGRTALLHAIEMNDHEIVAFLLSKGSDPNVEDESGMNALILSNRVANFVIMGQLLDAGGDPDKETKNGEKLSATDEEMVMKIIGGERISQVFKGTENDGIEQRRGELFGHSNKVIQSVEVDDDLDEFDDQPGPSTSSAHGTTRTGMLGKDDVSSLDYLTRLRLSKVLDLQSKWQSVARELECEHMIELISICSSDSSPFMILLDQFEQLPNATITRVRSALERIGEEEGVKLIDARIVY</sequence>
<evidence type="ECO:0000313" key="6">
    <source>
        <dbReference type="EMBL" id="GMT23615.1"/>
    </source>
</evidence>
<feature type="repeat" description="ANK" evidence="3">
    <location>
        <begin position="240"/>
        <end position="266"/>
    </location>
</feature>
<feature type="repeat" description="ANK" evidence="3">
    <location>
        <begin position="171"/>
        <end position="203"/>
    </location>
</feature>
<dbReference type="InterPro" id="IPR036770">
    <property type="entry name" value="Ankyrin_rpt-contain_sf"/>
</dbReference>
<dbReference type="CDD" id="cd08310">
    <property type="entry name" value="Death_NFkB-like"/>
    <property type="match status" value="1"/>
</dbReference>
<dbReference type="Pfam" id="PF12796">
    <property type="entry name" value="Ank_2"/>
    <property type="match status" value="2"/>
</dbReference>
<feature type="compositionally biased region" description="Polar residues" evidence="4">
    <location>
        <begin position="405"/>
        <end position="417"/>
    </location>
</feature>
<dbReference type="PANTHER" id="PTHR46680">
    <property type="entry name" value="NF-KAPPA-B INHIBITOR ALPHA"/>
    <property type="match status" value="1"/>
</dbReference>
<proteinExistence type="predicted"/>
<evidence type="ECO:0000256" key="1">
    <source>
        <dbReference type="ARBA" id="ARBA00022737"/>
    </source>
</evidence>
<feature type="repeat" description="ANK" evidence="3">
    <location>
        <begin position="274"/>
        <end position="306"/>
    </location>
</feature>
<dbReference type="GO" id="GO:0051059">
    <property type="term" value="F:NF-kappaB binding"/>
    <property type="evidence" value="ECO:0007669"/>
    <property type="project" value="TreeGrafter"/>
</dbReference>
<organism evidence="6 7">
    <name type="scientific">Pristionchus fissidentatus</name>
    <dbReference type="NCBI Taxonomy" id="1538716"/>
    <lineage>
        <taxon>Eukaryota</taxon>
        <taxon>Metazoa</taxon>
        <taxon>Ecdysozoa</taxon>
        <taxon>Nematoda</taxon>
        <taxon>Chromadorea</taxon>
        <taxon>Rhabditida</taxon>
        <taxon>Rhabditina</taxon>
        <taxon>Diplogasteromorpha</taxon>
        <taxon>Diplogasteroidea</taxon>
        <taxon>Neodiplogasteridae</taxon>
        <taxon>Pristionchus</taxon>
    </lineage>
</organism>
<evidence type="ECO:0000256" key="4">
    <source>
        <dbReference type="SAM" id="MobiDB-lite"/>
    </source>
</evidence>
<evidence type="ECO:0000313" key="7">
    <source>
        <dbReference type="Proteomes" id="UP001432322"/>
    </source>
</evidence>
<dbReference type="SUPFAM" id="SSF48403">
    <property type="entry name" value="Ankyrin repeat"/>
    <property type="match status" value="1"/>
</dbReference>
<dbReference type="EMBL" id="BTSY01000004">
    <property type="protein sequence ID" value="GMT23615.1"/>
    <property type="molecule type" value="Genomic_DNA"/>
</dbReference>
<gene>
    <name evidence="6" type="ORF">PFISCL1PPCAC_14912</name>
</gene>
<dbReference type="SUPFAM" id="SSF47986">
    <property type="entry name" value="DEATH domain"/>
    <property type="match status" value="1"/>
</dbReference>
<keyword evidence="7" id="KW-1185">Reference proteome</keyword>
<feature type="non-terminal residue" evidence="6">
    <location>
        <position position="1"/>
    </location>
</feature>
<dbReference type="SMART" id="SM00005">
    <property type="entry name" value="DEATH"/>
    <property type="match status" value="1"/>
</dbReference>
<keyword evidence="1" id="KW-0677">Repeat</keyword>
<dbReference type="InterPro" id="IPR000488">
    <property type="entry name" value="Death_dom"/>
</dbReference>
<dbReference type="GO" id="GO:0005829">
    <property type="term" value="C:cytosol"/>
    <property type="evidence" value="ECO:0007669"/>
    <property type="project" value="TreeGrafter"/>
</dbReference>
<evidence type="ECO:0000256" key="2">
    <source>
        <dbReference type="ARBA" id="ARBA00023043"/>
    </source>
</evidence>
<name>A0AAV5VVS7_9BILA</name>
<dbReference type="InterPro" id="IPR002110">
    <property type="entry name" value="Ankyrin_rpt"/>
</dbReference>
<dbReference type="Gene3D" id="1.10.533.10">
    <property type="entry name" value="Death Domain, Fas"/>
    <property type="match status" value="1"/>
</dbReference>
<dbReference type="GO" id="GO:0007165">
    <property type="term" value="P:signal transduction"/>
    <property type="evidence" value="ECO:0007669"/>
    <property type="project" value="InterPro"/>
</dbReference>
<feature type="region of interest" description="Disordered" evidence="4">
    <location>
        <begin position="397"/>
        <end position="419"/>
    </location>
</feature>
<dbReference type="PROSITE" id="PS50088">
    <property type="entry name" value="ANK_REPEAT"/>
    <property type="match status" value="3"/>
</dbReference>
<dbReference type="PANTHER" id="PTHR46680:SF5">
    <property type="entry name" value="NFKB INHIBITOR EPSILON"/>
    <property type="match status" value="1"/>
</dbReference>
<dbReference type="Proteomes" id="UP001432322">
    <property type="component" value="Unassembled WGS sequence"/>
</dbReference>